<dbReference type="PIRSF" id="PIRSF017082">
    <property type="entry name" value="YflP"/>
    <property type="match status" value="1"/>
</dbReference>
<evidence type="ECO:0000256" key="1">
    <source>
        <dbReference type="ARBA" id="ARBA00006987"/>
    </source>
</evidence>
<comment type="similarity">
    <text evidence="1">Belongs to the UPF0065 (bug) family.</text>
</comment>
<dbReference type="EMBL" id="CP045644">
    <property type="protein sequence ID" value="QFZ84019.1"/>
    <property type="molecule type" value="Genomic_DNA"/>
</dbReference>
<dbReference type="PROSITE" id="PS51257">
    <property type="entry name" value="PROKAR_LIPOPROTEIN"/>
    <property type="match status" value="1"/>
</dbReference>
<dbReference type="Pfam" id="PF03401">
    <property type="entry name" value="TctC"/>
    <property type="match status" value="1"/>
</dbReference>
<sequence>MSMRNRILLALVAFLWATACAAQTYPARPLTMIVPAPPGGATDSLARVLADEMGKSLGQPVIVDNKPGAAGLLAVQAVTRAAPDGYTLLLTHAAPLVNTPHLLSKVPYNVRRDLAFVSLVASGSVVLAVNRDVPAKDMKEFLAWAAGNKGAISYGSYGIGTFPHLVGAHLNRSRGLDMVHVAYKGEAQVAQDVSAGNVAWGIFSLGTLMPLVESGRLRPLAVFGDHRTKVLPNVPTMAESGLGDAEFTPAGWVGVLTRAGTPPDVLARLEKEARAAAHTPAMKLRLQTSSTEAIGSTSEQFRQEFEKTEPVVKRLIAISGARAD</sequence>
<dbReference type="InterPro" id="IPR005064">
    <property type="entry name" value="BUG"/>
</dbReference>
<dbReference type="SUPFAM" id="SSF53850">
    <property type="entry name" value="Periplasmic binding protein-like II"/>
    <property type="match status" value="1"/>
</dbReference>
<feature type="chain" id="PRO_5024978217" evidence="2">
    <location>
        <begin position="22"/>
        <end position="324"/>
    </location>
</feature>
<protein>
    <submittedName>
        <fullName evidence="3">Tripartite tricarboxylate transporter substrate binding protein</fullName>
    </submittedName>
</protein>
<dbReference type="CDD" id="cd07012">
    <property type="entry name" value="PBP2_Bug_TTT"/>
    <property type="match status" value="1"/>
</dbReference>
<evidence type="ECO:0000256" key="2">
    <source>
        <dbReference type="SAM" id="SignalP"/>
    </source>
</evidence>
<gene>
    <name evidence="3" type="ORF">GFK26_15285</name>
</gene>
<dbReference type="PANTHER" id="PTHR42928">
    <property type="entry name" value="TRICARBOXYLATE-BINDING PROTEIN"/>
    <property type="match status" value="1"/>
</dbReference>
<dbReference type="Gene3D" id="3.40.190.10">
    <property type="entry name" value="Periplasmic binding protein-like II"/>
    <property type="match status" value="1"/>
</dbReference>
<dbReference type="PANTHER" id="PTHR42928:SF5">
    <property type="entry name" value="BLR1237 PROTEIN"/>
    <property type="match status" value="1"/>
</dbReference>
<dbReference type="Proteomes" id="UP000326780">
    <property type="component" value="Chromosome"/>
</dbReference>
<dbReference type="AlphaFoldDB" id="A0A5Q0M3I9"/>
<organism evidence="3 4">
    <name type="scientific">Variovorax paradoxus</name>
    <dbReference type="NCBI Taxonomy" id="34073"/>
    <lineage>
        <taxon>Bacteria</taxon>
        <taxon>Pseudomonadati</taxon>
        <taxon>Pseudomonadota</taxon>
        <taxon>Betaproteobacteria</taxon>
        <taxon>Burkholderiales</taxon>
        <taxon>Comamonadaceae</taxon>
        <taxon>Variovorax</taxon>
    </lineage>
</organism>
<name>A0A5Q0M3I9_VARPD</name>
<accession>A0A5Q0M3I9</accession>
<dbReference type="InterPro" id="IPR042100">
    <property type="entry name" value="Bug_dom1"/>
</dbReference>
<keyword evidence="2" id="KW-0732">Signal</keyword>
<evidence type="ECO:0000313" key="4">
    <source>
        <dbReference type="Proteomes" id="UP000326780"/>
    </source>
</evidence>
<reference evidence="3 4" key="1">
    <citation type="submission" date="2019-10" db="EMBL/GenBank/DDBJ databases">
        <title>Complete genome sequence of Variovorax paradoxus 5C-2.</title>
        <authorList>
            <person name="Gogoleva N.E."/>
            <person name="Balkin A.S."/>
        </authorList>
    </citation>
    <scope>NUCLEOTIDE SEQUENCE [LARGE SCALE GENOMIC DNA]</scope>
    <source>
        <strain evidence="3 4">5C-2</strain>
    </source>
</reference>
<feature type="signal peptide" evidence="2">
    <location>
        <begin position="1"/>
        <end position="21"/>
    </location>
</feature>
<evidence type="ECO:0000313" key="3">
    <source>
        <dbReference type="EMBL" id="QFZ84019.1"/>
    </source>
</evidence>
<proteinExistence type="inferred from homology"/>
<dbReference type="Gene3D" id="3.40.190.150">
    <property type="entry name" value="Bordetella uptake gene, domain 1"/>
    <property type="match status" value="1"/>
</dbReference>